<evidence type="ECO:0000259" key="1">
    <source>
        <dbReference type="Pfam" id="PF02589"/>
    </source>
</evidence>
<dbReference type="PANTHER" id="PTHR43682">
    <property type="entry name" value="LACTATE UTILIZATION PROTEIN C"/>
    <property type="match status" value="1"/>
</dbReference>
<protein>
    <submittedName>
        <fullName evidence="2">L-lactate dehydrogenase complex protein LldG</fullName>
    </submittedName>
</protein>
<dbReference type="InterPro" id="IPR003741">
    <property type="entry name" value="LUD_dom"/>
</dbReference>
<dbReference type="Proteomes" id="UP000553193">
    <property type="component" value="Unassembled WGS sequence"/>
</dbReference>
<organism evidence="2 3">
    <name type="scientific">Roseococcus suduntuyensis</name>
    <dbReference type="NCBI Taxonomy" id="455361"/>
    <lineage>
        <taxon>Bacteria</taxon>
        <taxon>Pseudomonadati</taxon>
        <taxon>Pseudomonadota</taxon>
        <taxon>Alphaproteobacteria</taxon>
        <taxon>Acetobacterales</taxon>
        <taxon>Roseomonadaceae</taxon>
        <taxon>Roseococcus</taxon>
    </lineage>
</organism>
<dbReference type="AlphaFoldDB" id="A0A840AJX4"/>
<dbReference type="EMBL" id="JACIDJ010000011">
    <property type="protein sequence ID" value="MBB3900424.1"/>
    <property type="molecule type" value="Genomic_DNA"/>
</dbReference>
<proteinExistence type="predicted"/>
<comment type="caution">
    <text evidence="2">The sequence shown here is derived from an EMBL/GenBank/DDBJ whole genome shotgun (WGS) entry which is preliminary data.</text>
</comment>
<evidence type="ECO:0000313" key="3">
    <source>
        <dbReference type="Proteomes" id="UP000553193"/>
    </source>
</evidence>
<sequence>MSKDAILTAIRRGLRRGPLPADQQAMLGGRLATHPRHLIPARSRVARPEQVALFIRNVEKEFGTVRRVADAAEMPAAIGEYLAAQNLPQRIAMAPHPELQGLDWDSRPMLQVEARRGDPQDSVSLQHGFAGIAETGTLMLPSSPHRPTTLNLLPDTEMVFLRASRIVGAYEEAWDLLRAENQDARTGGFMPRNVMFVTGPSRSADIEQTLELGAHGPRRLHILLLDDDPAALPAP</sequence>
<dbReference type="RefSeq" id="WP_184386657.1">
    <property type="nucleotide sequence ID" value="NZ_JACIDJ010000011.1"/>
</dbReference>
<dbReference type="Gene3D" id="3.40.50.10420">
    <property type="entry name" value="NagB/RpiA/CoA transferase-like"/>
    <property type="match status" value="1"/>
</dbReference>
<name>A0A840AJX4_9PROT</name>
<dbReference type="InterPro" id="IPR024185">
    <property type="entry name" value="FTHF_cligase-like_sf"/>
</dbReference>
<keyword evidence="3" id="KW-1185">Reference proteome</keyword>
<feature type="domain" description="LUD" evidence="1">
    <location>
        <begin position="53"/>
        <end position="225"/>
    </location>
</feature>
<dbReference type="InterPro" id="IPR037171">
    <property type="entry name" value="NagB/RpiA_transferase-like"/>
</dbReference>
<dbReference type="SUPFAM" id="SSF100950">
    <property type="entry name" value="NagB/RpiA/CoA transferase-like"/>
    <property type="match status" value="1"/>
</dbReference>
<accession>A0A840AJX4</accession>
<reference evidence="2 3" key="1">
    <citation type="submission" date="2020-08" db="EMBL/GenBank/DDBJ databases">
        <title>Genomic Encyclopedia of Type Strains, Phase IV (KMG-IV): sequencing the most valuable type-strain genomes for metagenomic binning, comparative biology and taxonomic classification.</title>
        <authorList>
            <person name="Goeker M."/>
        </authorList>
    </citation>
    <scope>NUCLEOTIDE SEQUENCE [LARGE SCALE GENOMIC DNA]</scope>
    <source>
        <strain evidence="2 3">DSM 19979</strain>
    </source>
</reference>
<evidence type="ECO:0000313" key="2">
    <source>
        <dbReference type="EMBL" id="MBB3900424.1"/>
    </source>
</evidence>
<dbReference type="PANTHER" id="PTHR43682:SF1">
    <property type="entry name" value="LACTATE UTILIZATION PROTEIN C"/>
    <property type="match status" value="1"/>
</dbReference>
<dbReference type="Pfam" id="PF02589">
    <property type="entry name" value="LUD_dom"/>
    <property type="match status" value="1"/>
</dbReference>
<gene>
    <name evidence="2" type="ORF">GGQ83_003901</name>
</gene>